<dbReference type="GO" id="GO:0032981">
    <property type="term" value="P:mitochondrial respiratory chain complex I assembly"/>
    <property type="evidence" value="ECO:0007669"/>
    <property type="project" value="TreeGrafter"/>
</dbReference>
<name>A0A2J6TQK8_9HELO</name>
<feature type="compositionally biased region" description="Basic and acidic residues" evidence="2">
    <location>
        <begin position="200"/>
        <end position="218"/>
    </location>
</feature>
<evidence type="ECO:0000256" key="2">
    <source>
        <dbReference type="SAM" id="MobiDB-lite"/>
    </source>
</evidence>
<dbReference type="RefSeq" id="XP_024742186.1">
    <property type="nucleotide sequence ID" value="XM_024870774.1"/>
</dbReference>
<proteinExistence type="inferred from homology"/>
<sequence length="232" mass="26580">MMSTIPIGPIRKAWHRWKSLQLPWRKRFLVGLDLQGNTFWEFRDTLSSHKNRMRRIVQYPASTHYSDIKISPQWHQWLRHTRHDPPSLIEQSQDLMRQRNLKVLAAEADARWAAKPSFLDAPGQARGQPLPALEVEDPGGNANVADSKNTVGARSPIGGGPEDMSAERRGKGEQKDKIQAVDGKGHHIRVRPGQENNSEVESKKEKEDPWKQTRRGEKWQPTAWDGNIAVRR</sequence>
<accession>A0A2J6TQK8</accession>
<dbReference type="EMBL" id="KZ613746">
    <property type="protein sequence ID" value="PMD65282.1"/>
    <property type="molecule type" value="Genomic_DNA"/>
</dbReference>
<gene>
    <name evidence="3" type="ORF">K444DRAFT_176247</name>
</gene>
<dbReference type="Pfam" id="PF05071">
    <property type="entry name" value="NDUFA12"/>
    <property type="match status" value="1"/>
</dbReference>
<evidence type="ECO:0000313" key="3">
    <source>
        <dbReference type="EMBL" id="PMD65282.1"/>
    </source>
</evidence>
<dbReference type="GeneID" id="36578856"/>
<dbReference type="PANTHER" id="PTHR32470:SF2">
    <property type="entry name" value="NADH DEHYDROGENASE [UBIQUINONE] 1 ALPHA SUBCOMPLEX ASSEMBLY FACTOR 2"/>
    <property type="match status" value="1"/>
</dbReference>
<feature type="compositionally biased region" description="Basic and acidic residues" evidence="2">
    <location>
        <begin position="165"/>
        <end position="185"/>
    </location>
</feature>
<dbReference type="GO" id="GO:0045271">
    <property type="term" value="C:respiratory chain complex I"/>
    <property type="evidence" value="ECO:0007669"/>
    <property type="project" value="InterPro"/>
</dbReference>
<dbReference type="Proteomes" id="UP000235371">
    <property type="component" value="Unassembled WGS sequence"/>
</dbReference>
<dbReference type="InParanoid" id="A0A2J6TQK8"/>
<organism evidence="3 4">
    <name type="scientific">Hyaloscypha bicolor E</name>
    <dbReference type="NCBI Taxonomy" id="1095630"/>
    <lineage>
        <taxon>Eukaryota</taxon>
        <taxon>Fungi</taxon>
        <taxon>Dikarya</taxon>
        <taxon>Ascomycota</taxon>
        <taxon>Pezizomycotina</taxon>
        <taxon>Leotiomycetes</taxon>
        <taxon>Helotiales</taxon>
        <taxon>Hyaloscyphaceae</taxon>
        <taxon>Hyaloscypha</taxon>
        <taxon>Hyaloscypha bicolor</taxon>
    </lineage>
</organism>
<protein>
    <submittedName>
        <fullName evidence="3">Uncharacterized protein</fullName>
    </submittedName>
</protein>
<reference evidence="3 4" key="1">
    <citation type="submission" date="2016-04" db="EMBL/GenBank/DDBJ databases">
        <title>A degradative enzymes factory behind the ericoid mycorrhizal symbiosis.</title>
        <authorList>
            <consortium name="DOE Joint Genome Institute"/>
            <person name="Martino E."/>
            <person name="Morin E."/>
            <person name="Grelet G."/>
            <person name="Kuo A."/>
            <person name="Kohler A."/>
            <person name="Daghino S."/>
            <person name="Barry K."/>
            <person name="Choi C."/>
            <person name="Cichocki N."/>
            <person name="Clum A."/>
            <person name="Copeland A."/>
            <person name="Hainaut M."/>
            <person name="Haridas S."/>
            <person name="Labutti K."/>
            <person name="Lindquist E."/>
            <person name="Lipzen A."/>
            <person name="Khouja H.-R."/>
            <person name="Murat C."/>
            <person name="Ohm R."/>
            <person name="Olson A."/>
            <person name="Spatafora J."/>
            <person name="Veneault-Fourrey C."/>
            <person name="Henrissat B."/>
            <person name="Grigoriev I."/>
            <person name="Martin F."/>
            <person name="Perotto S."/>
        </authorList>
    </citation>
    <scope>NUCLEOTIDE SEQUENCE [LARGE SCALE GENOMIC DNA]</scope>
    <source>
        <strain evidence="3 4">E</strain>
    </source>
</reference>
<keyword evidence="4" id="KW-1185">Reference proteome</keyword>
<evidence type="ECO:0000313" key="4">
    <source>
        <dbReference type="Proteomes" id="UP000235371"/>
    </source>
</evidence>
<evidence type="ECO:0000256" key="1">
    <source>
        <dbReference type="ARBA" id="ARBA00007355"/>
    </source>
</evidence>
<comment type="similarity">
    <text evidence="1">Belongs to the complex I NDUFA12 subunit family.</text>
</comment>
<feature type="region of interest" description="Disordered" evidence="2">
    <location>
        <begin position="119"/>
        <end position="232"/>
    </location>
</feature>
<dbReference type="AlphaFoldDB" id="A0A2J6TQK8"/>
<dbReference type="InterPro" id="IPR052618">
    <property type="entry name" value="ComplexI_NDUFA12"/>
</dbReference>
<dbReference type="PANTHER" id="PTHR32470">
    <property type="entry name" value="ADH DEHYDROGENASE [UBIQUINONE] 1 ALPHA SUBCOMPLEX ASSEMBLY FACTOR 2"/>
    <property type="match status" value="1"/>
</dbReference>
<dbReference type="OrthoDB" id="10255576at2759"/>
<dbReference type="STRING" id="1095630.A0A2J6TQK8"/>
<dbReference type="GO" id="GO:0005739">
    <property type="term" value="C:mitochondrion"/>
    <property type="evidence" value="ECO:0007669"/>
    <property type="project" value="TreeGrafter"/>
</dbReference>
<dbReference type="InterPro" id="IPR007763">
    <property type="entry name" value="NDUFA12"/>
</dbReference>